<evidence type="ECO:0008006" key="3">
    <source>
        <dbReference type="Google" id="ProtNLM"/>
    </source>
</evidence>
<keyword evidence="2" id="KW-1185">Reference proteome</keyword>
<organism evidence="1 2">
    <name type="scientific">Mesoterricola silvestris</name>
    <dbReference type="NCBI Taxonomy" id="2927979"/>
    <lineage>
        <taxon>Bacteria</taxon>
        <taxon>Pseudomonadati</taxon>
        <taxon>Acidobacteriota</taxon>
        <taxon>Holophagae</taxon>
        <taxon>Holophagales</taxon>
        <taxon>Holophagaceae</taxon>
        <taxon>Mesoterricola</taxon>
    </lineage>
</organism>
<sequence length="109" mass="12127">MPAYLKQITYRNRALLDLARFAPHCMNCGGGCEGEMVGCHSNSLQHGKGGSYKAHDIPAFLCGSCHDLIDGRTGGRGLLPREERDRIFLEAVYKTWLWLMESGRLEIAS</sequence>
<evidence type="ECO:0000313" key="2">
    <source>
        <dbReference type="Proteomes" id="UP001238179"/>
    </source>
</evidence>
<dbReference type="AlphaFoldDB" id="A0AA48GXT1"/>
<proteinExistence type="predicted"/>
<reference evidence="2" key="1">
    <citation type="journal article" date="2023" name="Int. J. Syst. Evol. Microbiol.">
        <title>Mesoterricola silvestris gen. nov., sp. nov., Mesoterricola sediminis sp. nov., Geothrix oryzae sp. nov., Geothrix edaphica sp. nov., Geothrix rubra sp. nov., and Geothrix limicola sp. nov., six novel members of Acidobacteriota isolated from soils.</title>
        <authorList>
            <person name="Itoh H."/>
            <person name="Sugisawa Y."/>
            <person name="Mise K."/>
            <person name="Xu Z."/>
            <person name="Kuniyasu M."/>
            <person name="Ushijima N."/>
            <person name="Kawano K."/>
            <person name="Kobayashi E."/>
            <person name="Shiratori Y."/>
            <person name="Masuda Y."/>
            <person name="Senoo K."/>
        </authorList>
    </citation>
    <scope>NUCLEOTIDE SEQUENCE [LARGE SCALE GENOMIC DNA]</scope>
    <source>
        <strain evidence="2">W79</strain>
    </source>
</reference>
<dbReference type="Proteomes" id="UP001238179">
    <property type="component" value="Chromosome"/>
</dbReference>
<gene>
    <name evidence="1" type="ORF">METEAL_15020</name>
</gene>
<accession>A0AA48GXT1</accession>
<dbReference type="EMBL" id="AP027080">
    <property type="protein sequence ID" value="BDU72328.1"/>
    <property type="molecule type" value="Genomic_DNA"/>
</dbReference>
<name>A0AA48GXT1_9BACT</name>
<dbReference type="Gene3D" id="3.30.50.20">
    <property type="entry name" value="prophage-derive protein ybcO"/>
    <property type="match status" value="1"/>
</dbReference>
<dbReference type="KEGG" id="msil:METEAL_15020"/>
<protein>
    <recommendedName>
        <fullName evidence="3">DUF1364 family protein</fullName>
    </recommendedName>
</protein>
<evidence type="ECO:0000313" key="1">
    <source>
        <dbReference type="EMBL" id="BDU72328.1"/>
    </source>
</evidence>